<organism evidence="8 9">
    <name type="scientific">Cribrihabitans marinus</name>
    <dbReference type="NCBI Taxonomy" id="1227549"/>
    <lineage>
        <taxon>Bacteria</taxon>
        <taxon>Pseudomonadati</taxon>
        <taxon>Pseudomonadota</taxon>
        <taxon>Alphaproteobacteria</taxon>
        <taxon>Rhodobacterales</taxon>
        <taxon>Paracoccaceae</taxon>
        <taxon>Cribrihabitans</taxon>
    </lineage>
</organism>
<dbReference type="InterPro" id="IPR008256">
    <property type="entry name" value="Peptidase_S1B"/>
</dbReference>
<dbReference type="InterPro" id="IPR018114">
    <property type="entry name" value="TRYPSIN_HIS"/>
</dbReference>
<dbReference type="RefSeq" id="WP_092369489.1">
    <property type="nucleotide sequence ID" value="NZ_BMGV01000010.1"/>
</dbReference>
<keyword evidence="2 6" id="KW-0645">Protease</keyword>
<protein>
    <recommendedName>
        <fullName evidence="6">Serine protease</fullName>
        <ecNumber evidence="6">3.4.21.-</ecNumber>
    </recommendedName>
</protein>
<dbReference type="Gene3D" id="2.40.10.10">
    <property type="entry name" value="Trypsin-like serine proteases"/>
    <property type="match status" value="2"/>
</dbReference>
<evidence type="ECO:0000256" key="2">
    <source>
        <dbReference type="ARBA" id="ARBA00022670"/>
    </source>
</evidence>
<evidence type="ECO:0000256" key="3">
    <source>
        <dbReference type="ARBA" id="ARBA00022729"/>
    </source>
</evidence>
<dbReference type="EC" id="3.4.21.-" evidence="6"/>
<dbReference type="GO" id="GO:0006508">
    <property type="term" value="P:proteolysis"/>
    <property type="evidence" value="ECO:0007669"/>
    <property type="project" value="UniProtKB-KW"/>
</dbReference>
<dbReference type="AlphaFoldDB" id="A0A1H7DHS6"/>
<accession>A0A1H7DHS6</accession>
<keyword evidence="5 6" id="KW-0720">Serine protease</keyword>
<name>A0A1H7DHS6_9RHOB</name>
<dbReference type="OrthoDB" id="3078754at2"/>
<keyword evidence="3" id="KW-0732">Signal</keyword>
<dbReference type="PANTHER" id="PTHR15462">
    <property type="entry name" value="SERINE PROTEASE"/>
    <property type="match status" value="1"/>
</dbReference>
<dbReference type="InterPro" id="IPR050966">
    <property type="entry name" value="Glutamyl_endopeptidase"/>
</dbReference>
<evidence type="ECO:0000256" key="5">
    <source>
        <dbReference type="ARBA" id="ARBA00022825"/>
    </source>
</evidence>
<keyword evidence="9" id="KW-1185">Reference proteome</keyword>
<evidence type="ECO:0000256" key="7">
    <source>
        <dbReference type="SAM" id="MobiDB-lite"/>
    </source>
</evidence>
<dbReference type="InterPro" id="IPR009003">
    <property type="entry name" value="Peptidase_S1_PA"/>
</dbReference>
<dbReference type="PANTHER" id="PTHR15462:SF8">
    <property type="entry name" value="SERINE PROTEASE"/>
    <property type="match status" value="1"/>
</dbReference>
<dbReference type="InterPro" id="IPR043504">
    <property type="entry name" value="Peptidase_S1_PA_chymotrypsin"/>
</dbReference>
<gene>
    <name evidence="8" type="ORF">SAMN05444007_11050</name>
</gene>
<dbReference type="STRING" id="1227549.SAMN05444007_11050"/>
<dbReference type="PRINTS" id="PR00839">
    <property type="entry name" value="V8PROTEASE"/>
</dbReference>
<comment type="similarity">
    <text evidence="1 6">Belongs to the peptidase S1B family.</text>
</comment>
<reference evidence="8 9" key="1">
    <citation type="submission" date="2016-10" db="EMBL/GenBank/DDBJ databases">
        <authorList>
            <person name="de Groot N.N."/>
        </authorList>
    </citation>
    <scope>NUCLEOTIDE SEQUENCE [LARGE SCALE GENOMIC DNA]</scope>
    <source>
        <strain evidence="8 9">DSM 29340</strain>
    </source>
</reference>
<feature type="compositionally biased region" description="Acidic residues" evidence="7">
    <location>
        <begin position="97"/>
        <end position="106"/>
    </location>
</feature>
<dbReference type="GO" id="GO:0004252">
    <property type="term" value="F:serine-type endopeptidase activity"/>
    <property type="evidence" value="ECO:0007669"/>
    <property type="project" value="InterPro"/>
</dbReference>
<evidence type="ECO:0000256" key="6">
    <source>
        <dbReference type="RuleBase" id="RU004296"/>
    </source>
</evidence>
<evidence type="ECO:0000256" key="1">
    <source>
        <dbReference type="ARBA" id="ARBA00008764"/>
    </source>
</evidence>
<dbReference type="PROSITE" id="PS00134">
    <property type="entry name" value="TRYPSIN_HIS"/>
    <property type="match status" value="1"/>
</dbReference>
<dbReference type="Proteomes" id="UP000199379">
    <property type="component" value="Unassembled WGS sequence"/>
</dbReference>
<evidence type="ECO:0000313" key="9">
    <source>
        <dbReference type="Proteomes" id="UP000199379"/>
    </source>
</evidence>
<evidence type="ECO:0000313" key="8">
    <source>
        <dbReference type="EMBL" id="SEJ97755.1"/>
    </source>
</evidence>
<keyword evidence="4 6" id="KW-0378">Hydrolase</keyword>
<proteinExistence type="inferred from homology"/>
<dbReference type="EMBL" id="FNYD01000010">
    <property type="protein sequence ID" value="SEJ97755.1"/>
    <property type="molecule type" value="Genomic_DNA"/>
</dbReference>
<feature type="region of interest" description="Disordered" evidence="7">
    <location>
        <begin position="1"/>
        <end position="106"/>
    </location>
</feature>
<evidence type="ECO:0000256" key="4">
    <source>
        <dbReference type="ARBA" id="ARBA00022801"/>
    </source>
</evidence>
<dbReference type="SUPFAM" id="SSF50494">
    <property type="entry name" value="Trypsin-like serine proteases"/>
    <property type="match status" value="1"/>
</dbReference>
<feature type="compositionally biased region" description="Polar residues" evidence="7">
    <location>
        <begin position="32"/>
        <end position="42"/>
    </location>
</feature>
<sequence length="444" mass="47177">MTPHDKMAPYGTSGQEAFTAERLPGQPDPTHGSGQAPGQLSADNVIVDPIPPKTNPFTSLAGHGGTGQPPKPIPPLSAPTLPGLEPLPGYFPPEALESGEESGDDDDFRPMPADCQAATPEQEEFTLFLRAATQAPTLPNDQHSGLEKGGKFWKKVRKGAKKFFGGVAKFFGGSGFGSGRLIGAVASGIAGAIPERGTYEVVIGPDDRMPILDTTVAPFSGCTQLDITSPSGREYVGSASCIARTGRFSVFLTAAHCVYFHDAGGMASTIKVSPGRSVDDFPFGSAHFRLNVDIGAIFVPDAWIESRARSADWALVIVEDTFETADGRYPHVFDVKAFEDHELGNQVGQVSGYPVDMTNAMMDSTRQYFHADEVAAVEEGRIVYRLDTTGGQSGSPFWFHDSTNGTRIIAGVHTMGDSSGNSATRITPEIVAKIQEWIAVAEAV</sequence>